<dbReference type="HOGENOM" id="CLU_1924416_0_0_9"/>
<dbReference type="EMBL" id="FP929059">
    <property type="protein sequence ID" value="CBL33702.1"/>
    <property type="molecule type" value="Genomic_DNA"/>
</dbReference>
<accession>D4MIW9</accession>
<reference evidence="1 2" key="2">
    <citation type="submission" date="2010-03" db="EMBL/GenBank/DDBJ databases">
        <authorList>
            <person name="Pajon A."/>
        </authorList>
    </citation>
    <scope>NUCLEOTIDE SEQUENCE [LARGE SCALE GENOMIC DNA]</scope>
    <source>
        <strain evidence="1 2">V10Sc8a</strain>
    </source>
</reference>
<evidence type="ECO:0000313" key="1">
    <source>
        <dbReference type="EMBL" id="CBL33702.1"/>
    </source>
</evidence>
<dbReference type="KEGG" id="esr:ES1_05810"/>
<gene>
    <name evidence="1" type="ORF">ES1_05810</name>
</gene>
<dbReference type="Proteomes" id="UP000007050">
    <property type="component" value="Chromosome"/>
</dbReference>
<sequence>MCRLKFRPCENKVLILALRNGREQKLLPFKQSTAMCRLKFRPCENKVLTLAFHNGREQMLLPFKQSTAMCRLKLRPCENKVLTSALRNGREQMIIIFITLYSVSVVEKVCFFKNSEISLSLTPNPFPPERG</sequence>
<name>D4MIW9_9FIRM</name>
<protein>
    <submittedName>
        <fullName evidence="1">Uncharacterized protein</fullName>
    </submittedName>
</protein>
<proteinExistence type="predicted"/>
<reference evidence="1 2" key="1">
    <citation type="submission" date="2010-03" db="EMBL/GenBank/DDBJ databases">
        <title>The genome sequence of Eubacterium siraeum V10Sc8a.</title>
        <authorList>
            <consortium name="metaHIT consortium -- http://www.metahit.eu/"/>
            <person name="Pajon A."/>
            <person name="Turner K."/>
            <person name="Parkhill J."/>
            <person name="Duncan S."/>
            <person name="Flint H."/>
        </authorList>
    </citation>
    <scope>NUCLEOTIDE SEQUENCE [LARGE SCALE GENOMIC DNA]</scope>
    <source>
        <strain evidence="1 2">V10Sc8a</strain>
    </source>
</reference>
<organism evidence="1 2">
    <name type="scientific">[Eubacterium] siraeum V10Sc8a</name>
    <dbReference type="NCBI Taxonomy" id="717961"/>
    <lineage>
        <taxon>Bacteria</taxon>
        <taxon>Bacillati</taxon>
        <taxon>Bacillota</taxon>
        <taxon>Clostridia</taxon>
        <taxon>Eubacteriales</taxon>
        <taxon>Oscillospiraceae</taxon>
        <taxon>Oscillospiraceae incertae sedis</taxon>
    </lineage>
</organism>
<dbReference type="AlphaFoldDB" id="D4MIW9"/>
<dbReference type="BioCyc" id="ESIR717961:G136L-468-MONOMER"/>
<evidence type="ECO:0000313" key="2">
    <source>
        <dbReference type="Proteomes" id="UP000007050"/>
    </source>
</evidence>